<gene>
    <name evidence="11" type="ORF">JZ751_015372</name>
</gene>
<dbReference type="PROSITE" id="PS00237">
    <property type="entry name" value="G_PROTEIN_RECEP_F1_1"/>
    <property type="match status" value="1"/>
</dbReference>
<feature type="transmembrane region" description="Helical" evidence="9">
    <location>
        <begin position="176"/>
        <end position="196"/>
    </location>
</feature>
<dbReference type="OrthoDB" id="10055255at2759"/>
<keyword evidence="2 8" id="KW-0812">Transmembrane</keyword>
<comment type="caution">
    <text evidence="11">The sequence shown here is derived from an EMBL/GenBank/DDBJ whole genome shotgun (WGS) entry which is preliminary data.</text>
</comment>
<evidence type="ECO:0000256" key="9">
    <source>
        <dbReference type="SAM" id="Phobius"/>
    </source>
</evidence>
<dbReference type="AlphaFoldDB" id="A0A8T2MRG3"/>
<evidence type="ECO:0000256" key="8">
    <source>
        <dbReference type="RuleBase" id="RU000688"/>
    </source>
</evidence>
<accession>A0A8T2MRG3</accession>
<evidence type="ECO:0000256" key="4">
    <source>
        <dbReference type="ARBA" id="ARBA00023040"/>
    </source>
</evidence>
<dbReference type="PROSITE" id="PS50262">
    <property type="entry name" value="G_PROTEIN_RECEP_F1_2"/>
    <property type="match status" value="1"/>
</dbReference>
<feature type="domain" description="G-protein coupled receptors family 1 profile" evidence="10">
    <location>
        <begin position="29"/>
        <end position="276"/>
    </location>
</feature>
<dbReference type="InterPro" id="IPR000276">
    <property type="entry name" value="GPCR_Rhodpsn"/>
</dbReference>
<evidence type="ECO:0000256" key="6">
    <source>
        <dbReference type="ARBA" id="ARBA00023170"/>
    </source>
</evidence>
<evidence type="ECO:0000313" key="11">
    <source>
        <dbReference type="EMBL" id="KAG9328288.1"/>
    </source>
</evidence>
<feature type="transmembrane region" description="Helical" evidence="9">
    <location>
        <begin position="49"/>
        <end position="69"/>
    </location>
</feature>
<organism evidence="11 12">
    <name type="scientific">Albula glossodonta</name>
    <name type="common">roundjaw bonefish</name>
    <dbReference type="NCBI Taxonomy" id="121402"/>
    <lineage>
        <taxon>Eukaryota</taxon>
        <taxon>Metazoa</taxon>
        <taxon>Chordata</taxon>
        <taxon>Craniata</taxon>
        <taxon>Vertebrata</taxon>
        <taxon>Euteleostomi</taxon>
        <taxon>Actinopterygii</taxon>
        <taxon>Neopterygii</taxon>
        <taxon>Teleostei</taxon>
        <taxon>Albuliformes</taxon>
        <taxon>Albulidae</taxon>
        <taxon>Albula</taxon>
    </lineage>
</organism>
<dbReference type="Proteomes" id="UP000824540">
    <property type="component" value="Unassembled WGS sequence"/>
</dbReference>
<feature type="transmembrane region" description="Helical" evidence="9">
    <location>
        <begin position="89"/>
        <end position="108"/>
    </location>
</feature>
<keyword evidence="6 8" id="KW-0675">Receptor</keyword>
<dbReference type="SUPFAM" id="SSF81321">
    <property type="entry name" value="Family A G protein-coupled receptor-like"/>
    <property type="match status" value="1"/>
</dbReference>
<evidence type="ECO:0000256" key="1">
    <source>
        <dbReference type="ARBA" id="ARBA00004141"/>
    </source>
</evidence>
<dbReference type="InterPro" id="IPR051893">
    <property type="entry name" value="HCARs"/>
</dbReference>
<evidence type="ECO:0000256" key="3">
    <source>
        <dbReference type="ARBA" id="ARBA00022989"/>
    </source>
</evidence>
<evidence type="ECO:0000313" key="12">
    <source>
        <dbReference type="Proteomes" id="UP000824540"/>
    </source>
</evidence>
<keyword evidence="12" id="KW-1185">Reference proteome</keyword>
<sequence length="323" mass="37017">MDSCVFEGKLLSRVLPPLLLLECVLGILGNGLALWIFCVHVKPWKSSTVLLFNLALADFLLNVALPFRASYYISGMDWIFGEEFCRICLFMLAMNRSGSIVFLMAIAVDRYLRVVHPHHPLNSLSVSRTVGVACALWTLTISLTAHVLSVPHQSEARNATRCESFTISSTWHNLEFLLLFSVSLGIIVFCTVRTVLELRQRNLDKPQKIKRVLWCLTVVVVMFVVCFLPSNVTCLMMWVQALRGITDCRNDRTLVQAFHISISLTYLNSMLDPIIYYFSSPTFKRVYKRMLRSSLRKKEEQMYEWIRAGCQRGSDLQLRDLHP</sequence>
<dbReference type="Gene3D" id="1.20.1070.10">
    <property type="entry name" value="Rhodopsin 7-helix transmembrane proteins"/>
    <property type="match status" value="1"/>
</dbReference>
<dbReference type="PANTHER" id="PTHR46048">
    <property type="entry name" value="HYDROXYCARBOXYLIC ACID RECEPTOR 2"/>
    <property type="match status" value="1"/>
</dbReference>
<feature type="transmembrane region" description="Helical" evidence="9">
    <location>
        <begin position="258"/>
        <end position="279"/>
    </location>
</feature>
<dbReference type="Pfam" id="PF00001">
    <property type="entry name" value="7tm_1"/>
    <property type="match status" value="1"/>
</dbReference>
<keyword evidence="4 8" id="KW-0297">G-protein coupled receptor</keyword>
<evidence type="ECO:0000256" key="7">
    <source>
        <dbReference type="ARBA" id="ARBA00023224"/>
    </source>
</evidence>
<protein>
    <recommendedName>
        <fullName evidence="10">G-protein coupled receptors family 1 profile domain-containing protein</fullName>
    </recommendedName>
</protein>
<reference evidence="11" key="1">
    <citation type="thesis" date="2021" institute="BYU ScholarsArchive" country="Provo, UT, USA">
        <title>Applications of and Algorithms for Genome Assembly and Genomic Analyses with an Emphasis on Marine Teleosts.</title>
        <authorList>
            <person name="Pickett B.D."/>
        </authorList>
    </citation>
    <scope>NUCLEOTIDE SEQUENCE</scope>
    <source>
        <strain evidence="11">HI-2016</strain>
    </source>
</reference>
<dbReference type="GO" id="GO:0005886">
    <property type="term" value="C:plasma membrane"/>
    <property type="evidence" value="ECO:0007669"/>
    <property type="project" value="TreeGrafter"/>
</dbReference>
<keyword evidence="7 8" id="KW-0807">Transducer</keyword>
<dbReference type="PRINTS" id="PR00237">
    <property type="entry name" value="GPCRRHODOPSN"/>
</dbReference>
<comment type="similarity">
    <text evidence="8">Belongs to the G-protein coupled receptor 1 family.</text>
</comment>
<dbReference type="InterPro" id="IPR017452">
    <property type="entry name" value="GPCR_Rhodpsn_7TM"/>
</dbReference>
<feature type="transmembrane region" description="Helical" evidence="9">
    <location>
        <begin position="18"/>
        <end position="37"/>
    </location>
</feature>
<evidence type="ECO:0000256" key="2">
    <source>
        <dbReference type="ARBA" id="ARBA00022692"/>
    </source>
</evidence>
<feature type="transmembrane region" description="Helical" evidence="9">
    <location>
        <begin position="212"/>
        <end position="238"/>
    </location>
</feature>
<dbReference type="PANTHER" id="PTHR46048:SF6">
    <property type="entry name" value="HYDROXYCARBOXYLIC ACID RECEPTOR 2"/>
    <property type="match status" value="1"/>
</dbReference>
<dbReference type="GO" id="GO:0004930">
    <property type="term" value="F:G protein-coupled receptor activity"/>
    <property type="evidence" value="ECO:0007669"/>
    <property type="project" value="UniProtKB-KW"/>
</dbReference>
<dbReference type="EMBL" id="JAFBMS010002427">
    <property type="protein sequence ID" value="KAG9328288.1"/>
    <property type="molecule type" value="Genomic_DNA"/>
</dbReference>
<feature type="transmembrane region" description="Helical" evidence="9">
    <location>
        <begin position="129"/>
        <end position="148"/>
    </location>
</feature>
<keyword evidence="3 9" id="KW-1133">Transmembrane helix</keyword>
<keyword evidence="5 9" id="KW-0472">Membrane</keyword>
<proteinExistence type="inferred from homology"/>
<evidence type="ECO:0000259" key="10">
    <source>
        <dbReference type="PROSITE" id="PS50262"/>
    </source>
</evidence>
<evidence type="ECO:0000256" key="5">
    <source>
        <dbReference type="ARBA" id="ARBA00023136"/>
    </source>
</evidence>
<comment type="subcellular location">
    <subcellularLocation>
        <location evidence="1">Membrane</location>
        <topology evidence="1">Multi-pass membrane protein</topology>
    </subcellularLocation>
</comment>
<name>A0A8T2MRG3_9TELE</name>